<dbReference type="Pfam" id="PF03706">
    <property type="entry name" value="LPG_synthase_TM"/>
    <property type="match status" value="1"/>
</dbReference>
<accession>A0A2T4UL31</accession>
<reference evidence="8 9" key="1">
    <citation type="submission" date="2018-03" db="EMBL/GenBank/DDBJ databases">
        <title>Aquarubrobacter algicola gen. nov., sp. nov., a novel actinobacterium isolated from shallow eutrophic lake during the end of cyanobacterial harmful algal blooms.</title>
        <authorList>
            <person name="Chun S.J."/>
        </authorList>
    </citation>
    <scope>NUCLEOTIDE SEQUENCE [LARGE SCALE GENOMIC DNA]</scope>
    <source>
        <strain evidence="8 9">Seoho-28</strain>
    </source>
</reference>
<dbReference type="InterPro" id="IPR022791">
    <property type="entry name" value="L-PG_synthase/AglD"/>
</dbReference>
<comment type="subcellular location">
    <subcellularLocation>
        <location evidence="1">Cell membrane</location>
        <topology evidence="1">Multi-pass membrane protein</topology>
    </subcellularLocation>
</comment>
<keyword evidence="4 7" id="KW-1133">Transmembrane helix</keyword>
<feature type="transmembrane region" description="Helical" evidence="7">
    <location>
        <begin position="38"/>
        <end position="58"/>
    </location>
</feature>
<protein>
    <submittedName>
        <fullName evidence="8">Uncharacterized protein</fullName>
    </submittedName>
</protein>
<dbReference type="PANTHER" id="PTHR40277">
    <property type="entry name" value="BLL5419 PROTEIN"/>
    <property type="match status" value="1"/>
</dbReference>
<comment type="caution">
    <text evidence="8">The sequence shown here is derived from an EMBL/GenBank/DDBJ whole genome shotgun (WGS) entry which is preliminary data.</text>
</comment>
<dbReference type="AlphaFoldDB" id="A0A2T4UL31"/>
<dbReference type="Proteomes" id="UP000240739">
    <property type="component" value="Unassembled WGS sequence"/>
</dbReference>
<dbReference type="EMBL" id="PYYB01000001">
    <property type="protein sequence ID" value="PTL59908.1"/>
    <property type="molecule type" value="Genomic_DNA"/>
</dbReference>
<evidence type="ECO:0000313" key="9">
    <source>
        <dbReference type="Proteomes" id="UP000240739"/>
    </source>
</evidence>
<dbReference type="GO" id="GO:0005886">
    <property type="term" value="C:plasma membrane"/>
    <property type="evidence" value="ECO:0007669"/>
    <property type="project" value="UniProtKB-SubCell"/>
</dbReference>
<feature type="transmembrane region" description="Helical" evidence="7">
    <location>
        <begin position="70"/>
        <end position="89"/>
    </location>
</feature>
<feature type="transmembrane region" description="Helical" evidence="7">
    <location>
        <begin position="182"/>
        <end position="202"/>
    </location>
</feature>
<evidence type="ECO:0000256" key="1">
    <source>
        <dbReference type="ARBA" id="ARBA00004651"/>
    </source>
</evidence>
<feature type="transmembrane region" description="Helical" evidence="7">
    <location>
        <begin position="312"/>
        <end position="334"/>
    </location>
</feature>
<organism evidence="8 9">
    <name type="scientific">Paraconexibacter algicola</name>
    <dbReference type="NCBI Taxonomy" id="2133960"/>
    <lineage>
        <taxon>Bacteria</taxon>
        <taxon>Bacillati</taxon>
        <taxon>Actinomycetota</taxon>
        <taxon>Thermoleophilia</taxon>
        <taxon>Solirubrobacterales</taxon>
        <taxon>Paraconexibacteraceae</taxon>
        <taxon>Paraconexibacter</taxon>
    </lineage>
</organism>
<evidence type="ECO:0000313" key="8">
    <source>
        <dbReference type="EMBL" id="PTL59908.1"/>
    </source>
</evidence>
<gene>
    <name evidence="8" type="ORF">C7Y72_09725</name>
</gene>
<evidence type="ECO:0000256" key="7">
    <source>
        <dbReference type="SAM" id="Phobius"/>
    </source>
</evidence>
<keyword evidence="3 7" id="KW-0812">Transmembrane</keyword>
<keyword evidence="9" id="KW-1185">Reference proteome</keyword>
<feature type="region of interest" description="Disordered" evidence="6">
    <location>
        <begin position="1"/>
        <end position="25"/>
    </location>
</feature>
<evidence type="ECO:0000256" key="2">
    <source>
        <dbReference type="ARBA" id="ARBA00022475"/>
    </source>
</evidence>
<evidence type="ECO:0000256" key="3">
    <source>
        <dbReference type="ARBA" id="ARBA00022692"/>
    </source>
</evidence>
<feature type="transmembrane region" description="Helical" evidence="7">
    <location>
        <begin position="265"/>
        <end position="292"/>
    </location>
</feature>
<dbReference type="PANTHER" id="PTHR40277:SF1">
    <property type="entry name" value="BLL5419 PROTEIN"/>
    <property type="match status" value="1"/>
</dbReference>
<evidence type="ECO:0000256" key="4">
    <source>
        <dbReference type="ARBA" id="ARBA00022989"/>
    </source>
</evidence>
<feature type="transmembrane region" description="Helical" evidence="7">
    <location>
        <begin position="235"/>
        <end position="258"/>
    </location>
</feature>
<feature type="transmembrane region" description="Helical" evidence="7">
    <location>
        <begin position="154"/>
        <end position="170"/>
    </location>
</feature>
<feature type="transmembrane region" description="Helical" evidence="7">
    <location>
        <begin position="110"/>
        <end position="134"/>
    </location>
</feature>
<proteinExistence type="predicted"/>
<keyword evidence="5 7" id="KW-0472">Membrane</keyword>
<sequence length="346" mass="36520">MHPGRAAERAMPGVRESRRPADPGGGVKRLTGRVLGSIWTRILVTLGLLAVVAANVDWSLMRDRVSAGEPGWVLIAVMLVVAALAVGLVRWWHLLTVAGVRLDTRRVSRVYAVSTFSSTFLPTSVGGDVARALLVVRRGPLLARVAMSVVVDRIGGLIGLLGVAWIALLADPQAAPYDVRVFFAWVTAVFGIGGLLGLAVVLRARALSRFVPRRLQATLARARQVLLDYTADPRLVLSLVFTSLVFQALVALSVVALARAIDIELTFATAAVTITLMTVATLVPLSIAGFGVREASYVVVLGESGVSATDATLISLLTVVTLLIASLPGAYLLARHGTTPALETAT</sequence>
<name>A0A2T4UL31_9ACTN</name>
<evidence type="ECO:0000256" key="5">
    <source>
        <dbReference type="ARBA" id="ARBA00023136"/>
    </source>
</evidence>
<keyword evidence="2" id="KW-1003">Cell membrane</keyword>
<evidence type="ECO:0000256" key="6">
    <source>
        <dbReference type="SAM" id="MobiDB-lite"/>
    </source>
</evidence>